<evidence type="ECO:0000313" key="4">
    <source>
        <dbReference type="EMBL" id="PIR04443.1"/>
    </source>
</evidence>
<reference evidence="4 5" key="1">
    <citation type="submission" date="2017-09" db="EMBL/GenBank/DDBJ databases">
        <title>Depth-based differentiation of microbial function through sediment-hosted aquifers and enrichment of novel symbionts in the deep terrestrial subsurface.</title>
        <authorList>
            <person name="Probst A.J."/>
            <person name="Ladd B."/>
            <person name="Jarett J.K."/>
            <person name="Geller-Mcgrath D.E."/>
            <person name="Sieber C.M."/>
            <person name="Emerson J.B."/>
            <person name="Anantharaman K."/>
            <person name="Thomas B.C."/>
            <person name="Malmstrom R."/>
            <person name="Stieglmeier M."/>
            <person name="Klingl A."/>
            <person name="Woyke T."/>
            <person name="Ryan C.M."/>
            <person name="Banfield J.F."/>
        </authorList>
    </citation>
    <scope>NUCLEOTIDE SEQUENCE [LARGE SCALE GENOMIC DNA]</scope>
    <source>
        <strain evidence="4">CG11_big_fil_rev_8_21_14_0_20_39_34</strain>
    </source>
</reference>
<feature type="region of interest" description="Disordered" evidence="2">
    <location>
        <begin position="1475"/>
        <end position="1495"/>
    </location>
</feature>
<evidence type="ECO:0000256" key="3">
    <source>
        <dbReference type="SAM" id="Phobius"/>
    </source>
</evidence>
<evidence type="ECO:0000256" key="2">
    <source>
        <dbReference type="SAM" id="MobiDB-lite"/>
    </source>
</evidence>
<name>A0A2H0N6C2_9BACT</name>
<protein>
    <submittedName>
        <fullName evidence="4">Uncharacterized protein</fullName>
    </submittedName>
</protein>
<dbReference type="EMBL" id="PCWN01000003">
    <property type="protein sequence ID" value="PIR04443.1"/>
    <property type="molecule type" value="Genomic_DNA"/>
</dbReference>
<feature type="transmembrane region" description="Helical" evidence="3">
    <location>
        <begin position="12"/>
        <end position="30"/>
    </location>
</feature>
<organism evidence="4 5">
    <name type="scientific">Candidatus Magasanikbacteria bacterium CG11_big_fil_rev_8_21_14_0_20_39_34</name>
    <dbReference type="NCBI Taxonomy" id="1974653"/>
    <lineage>
        <taxon>Bacteria</taxon>
        <taxon>Candidatus Magasanikiibacteriota</taxon>
    </lineage>
</organism>
<dbReference type="Proteomes" id="UP000229600">
    <property type="component" value="Unassembled WGS sequence"/>
</dbReference>
<accession>A0A2H0N6C2</accession>
<evidence type="ECO:0000313" key="5">
    <source>
        <dbReference type="Proteomes" id="UP000229600"/>
    </source>
</evidence>
<keyword evidence="3" id="KW-0812">Transmembrane</keyword>
<keyword evidence="3" id="KW-1133">Transmembrane helix</keyword>
<feature type="region of interest" description="Disordered" evidence="2">
    <location>
        <begin position="228"/>
        <end position="248"/>
    </location>
</feature>
<feature type="compositionally biased region" description="Basic and acidic residues" evidence="2">
    <location>
        <begin position="1484"/>
        <end position="1495"/>
    </location>
</feature>
<gene>
    <name evidence="4" type="ORF">COV59_01185</name>
</gene>
<sequence length="1586" mass="180397">MEENKKVPTGTFLFSFNIFYAILSLGIFYMSERGPKVLQFHSEAPKQSSEKMDWGNKSEWESWSLDHVQSHMDSLMHHLIDEGVFDLSGRQEQIHSTEHETLLKTFESLQHTYKKKLAEFQRNNTSKTEAQQLVPQIMHLREHSRETQEMGPLPFFFADESFTVGQIFRFPEQIKLKKRGKEILTQDIKIAGLSEKGNLLLQDVHTGTEIAVTEDAWKRMRQTIQVETEQAPETLPLQEQDAPHSESIESRNTIPEAFSGIQRGDVFYAKKRPIPISPQTYSEAFRVVDVRKDGLIEVEDLTTKRVGLFDSESWVYHLPNLQTESSKLTHEIMNGNSPSSLTDAKVNLQNRQEAGIASAEKFFLEILPPEEIDITAFKRQIEQAFFAQFGIKIKLDLKHGKVIAKGISNRELNEWYATNPFFEAVVTEIERRVQLQAQHTQASGFWSTLQRDGIKTALQDFIHRPKGKRKAPPPPDTTLQRLGKKRHIQTAALGLQALAGVAGSLPAQTAEARPNTLERQQQIPQQNTERDPQAMIFTLEAQLRFIKSEIEQLQRTLGEQQDTNFSLLKKEVSSIRDESGTTAQSDALFETTRKRQQEIKDLQREQLVLEQNLRELKENSPKKIREQLNFLIGEYHAQIGDIAKAEGNVERAKRGYDLTETKRRSGKLNPADRQWTQADIQLAELELKEEQRYQNERRKQIEELYTKAQSVGIPKDSQVMTEAYTLLHPEASSPDGLYAQTLQHEAAQKDMQAFLDKLKTVDEQPLTEENRGGIQDDQEFEVRLFDNWAQQFLNAFNSTKGKELQNLPVGETLTLHTQEPGSHEKLLATYTKTTEYTYQVDFSKEDGTKLPFLSASILQPSENALTVTLLQSGEQRTFRKLSPNDTYFAYSSNKNPNEGPDVPHSNVAEFAKSVEAFAAAHPKKGLEVIPPPEIQLATDRPQHPEQVDEKQLDKEIIQEIGMRIATPFIEGTIGETPKMGELDTRISPVEMNVGDESTFPYTAGGAIIGTMHLKKLDHGSYSLYVRDTGGKPIFDNVQVKTAENNIHIQFDDGNEVTFVKSRVSVPAERHDIVLPDGTKAVTFNPPHETLSVDPTAWYEEEYRHELKEGRVRIGEEILKFVYGERLDSPELLNSSAIGEDVASMRVGDSFFLNWNNSLLKLHKLEGEKFEFEVFDRSGEPLPNLSGDMSLSQNGAVLRFEDGTGAAWVSKGNESKRGVVSIDEIRENLRDQKKEKRDAESSPSPDELALEWGETALPSNIIDTFLRLQPGEVREVPTPDKKGHLSYERVSPDTMYVLEIDSNGKKKREFEVIKKGNQFIVENLLRKGTGYVLEVDDTGEIVEASGLAQVRKKGADKKWEAFITEITRTPAQEAVEELFNPKTDEQRAQENAELDETVERLIAQTQPKRRKRVRSARVEKLIQDISTPEPQEAEPMEFPTVFVPDSDGVDLGDQNKKRVARAQKRLEETLRQEELASNERFAQAEQERKENQKEDPLSQLVGKLFYEEAPPQMTQKQVEDVLQAVPKVDKINPEKFWGEMRIAMKKSGLRDIGKYPGEEELKKRFENNAASQPAPIERVYHKLFPGG</sequence>
<proteinExistence type="predicted"/>
<feature type="coiled-coil region" evidence="1">
    <location>
        <begin position="536"/>
        <end position="563"/>
    </location>
</feature>
<evidence type="ECO:0000256" key="1">
    <source>
        <dbReference type="SAM" id="Coils"/>
    </source>
</evidence>
<keyword evidence="1" id="KW-0175">Coiled coil</keyword>
<keyword evidence="3" id="KW-0472">Membrane</keyword>
<comment type="caution">
    <text evidence="4">The sequence shown here is derived from an EMBL/GenBank/DDBJ whole genome shotgun (WGS) entry which is preliminary data.</text>
</comment>